<name>A0A4Z0W8E6_9GAMM</name>
<keyword evidence="3" id="KW-0808">Transferase</keyword>
<keyword evidence="2" id="KW-0456">Lyase</keyword>
<dbReference type="GO" id="GO:0016740">
    <property type="term" value="F:transferase activity"/>
    <property type="evidence" value="ECO:0007669"/>
    <property type="project" value="UniProtKB-KW"/>
</dbReference>
<accession>A0A4Z0W8E6</accession>
<dbReference type="Gene3D" id="3.10.490.10">
    <property type="entry name" value="Gamma-glutamyl cyclotransferase-like"/>
    <property type="match status" value="1"/>
</dbReference>
<dbReference type="CDD" id="cd06661">
    <property type="entry name" value="GGCT_like"/>
    <property type="match status" value="1"/>
</dbReference>
<dbReference type="PANTHER" id="PTHR12192:SF2">
    <property type="entry name" value="GLUTATHIONE-SPECIFIC GAMMA-GLUTAMYLCYCLOTRANSFERASE 2"/>
    <property type="match status" value="1"/>
</dbReference>
<dbReference type="InterPro" id="IPR006840">
    <property type="entry name" value="ChaC"/>
</dbReference>
<sequence length="203" mass="22801">MAHDTRELNRRQDHFTGRSDIWLFGYGSLIHKVDFPFLEARDARIQGWARRFWQGSHDHRGTPEAPGRVLTLVEAPDETCVGVAYRVTPDVFEHLDHREKNGYLRLTIDMTFIRPPHQGRHANGLIYIAGPNNAAWLGPASEAAIARQIARSQGPSGRNDDYVLKLDAALQDMGAEDPHVAAIARHLRASDSSHAHPSADREY</sequence>
<dbReference type="Pfam" id="PF04752">
    <property type="entry name" value="ChaC"/>
    <property type="match status" value="1"/>
</dbReference>
<dbReference type="OrthoDB" id="9795692at2"/>
<organism evidence="3 4">
    <name type="scientific">Natronospirillum operosum</name>
    <dbReference type="NCBI Taxonomy" id="2759953"/>
    <lineage>
        <taxon>Bacteria</taxon>
        <taxon>Pseudomonadati</taxon>
        <taxon>Pseudomonadota</taxon>
        <taxon>Gammaproteobacteria</taxon>
        <taxon>Oceanospirillales</taxon>
        <taxon>Natronospirillaceae</taxon>
        <taxon>Natronospirillum</taxon>
    </lineage>
</organism>
<dbReference type="GO" id="GO:0061928">
    <property type="term" value="F:glutathione specific gamma-glutamylcyclotransferase activity"/>
    <property type="evidence" value="ECO:0007669"/>
    <property type="project" value="UniProtKB-EC"/>
</dbReference>
<dbReference type="InterPro" id="IPR013024">
    <property type="entry name" value="GGCT-like"/>
</dbReference>
<dbReference type="EC" id="4.3.2.7" evidence="1"/>
<evidence type="ECO:0000313" key="4">
    <source>
        <dbReference type="Proteomes" id="UP000297475"/>
    </source>
</evidence>
<reference evidence="3 4" key="1">
    <citation type="submission" date="2019-04" db="EMBL/GenBank/DDBJ databases">
        <title>Natronospirillum operosus gen. nov., sp. nov., a haloalkaliphilic satellite isolated from decaying biomass of laboratory culture of cyanobacterium Geitlerinema sp. and proposal of Natronospirillaceae fam. nov. and Saccharospirillaceae fam. nov.</title>
        <authorList>
            <person name="Kevbrin V."/>
            <person name="Boltyanskaya Y."/>
            <person name="Koziaeva V."/>
            <person name="Grouzdev D.S."/>
            <person name="Park M."/>
            <person name="Cho J."/>
        </authorList>
    </citation>
    <scope>NUCLEOTIDE SEQUENCE [LARGE SCALE GENOMIC DNA]</scope>
    <source>
        <strain evidence="3 4">G-116</strain>
    </source>
</reference>
<evidence type="ECO:0000256" key="2">
    <source>
        <dbReference type="ARBA" id="ARBA00023239"/>
    </source>
</evidence>
<dbReference type="GO" id="GO:0006751">
    <property type="term" value="P:glutathione catabolic process"/>
    <property type="evidence" value="ECO:0007669"/>
    <property type="project" value="InterPro"/>
</dbReference>
<dbReference type="GO" id="GO:0005737">
    <property type="term" value="C:cytoplasm"/>
    <property type="evidence" value="ECO:0007669"/>
    <property type="project" value="TreeGrafter"/>
</dbReference>
<dbReference type="InterPro" id="IPR036568">
    <property type="entry name" value="GGCT-like_sf"/>
</dbReference>
<proteinExistence type="predicted"/>
<keyword evidence="4" id="KW-1185">Reference proteome</keyword>
<dbReference type="AlphaFoldDB" id="A0A4Z0W8E6"/>
<dbReference type="SUPFAM" id="SSF110857">
    <property type="entry name" value="Gamma-glutamyl cyclotransferase-like"/>
    <property type="match status" value="1"/>
</dbReference>
<dbReference type="RefSeq" id="WP_135482929.1">
    <property type="nucleotide sequence ID" value="NZ_SRMF01000003.1"/>
</dbReference>
<gene>
    <name evidence="3" type="ORF">E4656_09160</name>
</gene>
<dbReference type="EMBL" id="SRMF01000003">
    <property type="protein sequence ID" value="TGG93219.1"/>
    <property type="molecule type" value="Genomic_DNA"/>
</dbReference>
<evidence type="ECO:0000256" key="1">
    <source>
        <dbReference type="ARBA" id="ARBA00012344"/>
    </source>
</evidence>
<protein>
    <recommendedName>
        <fullName evidence="1">glutathione-specific gamma-glutamylcyclotransferase</fullName>
        <ecNumber evidence="1">4.3.2.7</ecNumber>
    </recommendedName>
</protein>
<evidence type="ECO:0000313" key="3">
    <source>
        <dbReference type="EMBL" id="TGG93219.1"/>
    </source>
</evidence>
<dbReference type="PANTHER" id="PTHR12192">
    <property type="entry name" value="CATION TRANSPORT PROTEIN CHAC-RELATED"/>
    <property type="match status" value="1"/>
</dbReference>
<dbReference type="Proteomes" id="UP000297475">
    <property type="component" value="Unassembled WGS sequence"/>
</dbReference>
<comment type="caution">
    <text evidence="3">The sequence shown here is derived from an EMBL/GenBank/DDBJ whole genome shotgun (WGS) entry which is preliminary data.</text>
</comment>